<dbReference type="PANTHER" id="PTHR11624">
    <property type="entry name" value="DEHYDROGENASE RELATED"/>
    <property type="match status" value="1"/>
</dbReference>
<dbReference type="FunFam" id="3.40.50.970:FF:000001">
    <property type="entry name" value="Pyruvate dehydrogenase E1 beta subunit"/>
    <property type="match status" value="1"/>
</dbReference>
<sequence length="325" mass="35554">MVTVREALRQALEEELERDPNVFLMGEEVDKYQGAYKISKGLGERFGSGRIVDTPISEYGFSGLAVGAAYAGLRPVVEFMSFNFSMQAIDHIINSAAKTLYMSGGQVKCPIVFRGPNGIAAGVGAQHSQCYASWYSHCPGLKVIAPYDSQSAKGLLKAAIRDDNPVVFLEHELLYGESFPLEASSNPWPIGKAKIRKEGQDVTIVCFSLMVKVCLQAAEILSKLGISAEVLDLCTLRPLDIESLRNSIQKTHRCLVVEEGWPVCGIGSEIIALSIELAFDFLDAPAMRLSGKDIPLPYAKNLELLCFPHVQDVVDSVKHLCKGMR</sequence>
<evidence type="ECO:0000256" key="2">
    <source>
        <dbReference type="ARBA" id="ARBA00011870"/>
    </source>
</evidence>
<evidence type="ECO:0000256" key="7">
    <source>
        <dbReference type="ARBA" id="ARBA00023317"/>
    </source>
</evidence>
<dbReference type="SUPFAM" id="SSF52518">
    <property type="entry name" value="Thiamin diphosphate-binding fold (THDP-binding)"/>
    <property type="match status" value="1"/>
</dbReference>
<gene>
    <name evidence="10" type="ORF">K737_300260</name>
</gene>
<dbReference type="NCBIfam" id="NF006667">
    <property type="entry name" value="PRK09212.1"/>
    <property type="match status" value="1"/>
</dbReference>
<dbReference type="PANTHER" id="PTHR11624:SF96">
    <property type="entry name" value="PYRUVATE DEHYDROGENASE E1 COMPONENT SUBUNIT BETA, MITOCHONDRIAL"/>
    <property type="match status" value="1"/>
</dbReference>
<organism evidence="10 11">
    <name type="scientific">Holospora undulata HU1</name>
    <dbReference type="NCBI Taxonomy" id="1321371"/>
    <lineage>
        <taxon>Bacteria</taxon>
        <taxon>Pseudomonadati</taxon>
        <taxon>Pseudomonadota</taxon>
        <taxon>Alphaproteobacteria</taxon>
        <taxon>Holosporales</taxon>
        <taxon>Holosporaceae</taxon>
        <taxon>Holospora</taxon>
    </lineage>
</organism>
<dbReference type="InterPro" id="IPR029061">
    <property type="entry name" value="THDP-binding"/>
</dbReference>
<evidence type="ECO:0000256" key="3">
    <source>
        <dbReference type="ARBA" id="ARBA00012281"/>
    </source>
</evidence>
<dbReference type="AlphaFoldDB" id="A0A061JI87"/>
<dbReference type="CDD" id="cd07036">
    <property type="entry name" value="TPP_PYR_E1-PDHc-beta_like"/>
    <property type="match status" value="1"/>
</dbReference>
<dbReference type="Gene3D" id="3.40.50.970">
    <property type="match status" value="1"/>
</dbReference>
<evidence type="ECO:0000313" key="11">
    <source>
        <dbReference type="Proteomes" id="UP000026922"/>
    </source>
</evidence>
<reference evidence="10 11" key="1">
    <citation type="journal article" date="2013" name="Genome Announc.">
        <title>Draft Genome Sequence of Holospora undulata Strain HU1, a Micronucleus-Specific Symbiont of the Ciliate Paramecium caudatum.</title>
        <authorList>
            <person name="Dohra H."/>
            <person name="Suzuki H."/>
            <person name="Suzuki T."/>
            <person name="Tanaka K."/>
            <person name="Fujishima M."/>
        </authorList>
    </citation>
    <scope>NUCLEOTIDE SEQUENCE [LARGE SCALE GENOMIC DNA]</scope>
    <source>
        <strain evidence="10 11">HU1</strain>
    </source>
</reference>
<dbReference type="EMBL" id="ARPM03000076">
    <property type="protein sequence ID" value="ETZ05302.1"/>
    <property type="molecule type" value="Genomic_DNA"/>
</dbReference>
<dbReference type="SMART" id="SM00861">
    <property type="entry name" value="Transket_pyr"/>
    <property type="match status" value="1"/>
</dbReference>
<keyword evidence="5 8" id="KW-0560">Oxidoreductase</keyword>
<dbReference type="InterPro" id="IPR005475">
    <property type="entry name" value="Transketolase-like_Pyr-bd"/>
</dbReference>
<dbReference type="InterPro" id="IPR009014">
    <property type="entry name" value="Transketo_C/PFOR_II"/>
</dbReference>
<comment type="function">
    <text evidence="8">The pyruvate dehydrogenase complex catalyzes the overall conversion of pyruvate to acetyl-CoA and CO2.</text>
</comment>
<protein>
    <recommendedName>
        <fullName evidence="4 8">Pyruvate dehydrogenase E1 component subunit beta</fullName>
        <ecNumber evidence="3 8">1.2.4.1</ecNumber>
    </recommendedName>
</protein>
<comment type="subunit">
    <text evidence="2">Heterodimer of an alpha and a beta chain.</text>
</comment>
<name>A0A061JI87_9PROT</name>
<dbReference type="Proteomes" id="UP000026922">
    <property type="component" value="Unassembled WGS sequence"/>
</dbReference>
<comment type="catalytic activity">
    <reaction evidence="8">
        <text>N(6)-[(R)-lipoyl]-L-lysyl-[protein] + pyruvate + H(+) = N(6)-[(R)-S(8)-acetyldihydrolipoyl]-L-lysyl-[protein] + CO2</text>
        <dbReference type="Rhea" id="RHEA:19189"/>
        <dbReference type="Rhea" id="RHEA-COMP:10474"/>
        <dbReference type="Rhea" id="RHEA-COMP:10478"/>
        <dbReference type="ChEBI" id="CHEBI:15361"/>
        <dbReference type="ChEBI" id="CHEBI:15378"/>
        <dbReference type="ChEBI" id="CHEBI:16526"/>
        <dbReference type="ChEBI" id="CHEBI:83099"/>
        <dbReference type="ChEBI" id="CHEBI:83111"/>
        <dbReference type="EC" id="1.2.4.1"/>
    </reaction>
</comment>
<keyword evidence="7 8" id="KW-0670">Pyruvate</keyword>
<evidence type="ECO:0000256" key="1">
    <source>
        <dbReference type="ARBA" id="ARBA00001964"/>
    </source>
</evidence>
<evidence type="ECO:0000259" key="9">
    <source>
        <dbReference type="SMART" id="SM00861"/>
    </source>
</evidence>
<dbReference type="RefSeq" id="WP_006298247.1">
    <property type="nucleotide sequence ID" value="NZ_ARPM03000076.1"/>
</dbReference>
<dbReference type="InterPro" id="IPR033248">
    <property type="entry name" value="Transketolase_C"/>
</dbReference>
<dbReference type="SUPFAM" id="SSF52922">
    <property type="entry name" value="TK C-terminal domain-like"/>
    <property type="match status" value="1"/>
</dbReference>
<evidence type="ECO:0000256" key="6">
    <source>
        <dbReference type="ARBA" id="ARBA00023052"/>
    </source>
</evidence>
<accession>A0A061JI87</accession>
<evidence type="ECO:0000256" key="8">
    <source>
        <dbReference type="RuleBase" id="RU364074"/>
    </source>
</evidence>
<dbReference type="NCBIfam" id="NF008854">
    <property type="entry name" value="PRK11892.1"/>
    <property type="match status" value="1"/>
</dbReference>
<dbReference type="GO" id="GO:0006086">
    <property type="term" value="P:pyruvate decarboxylation to acetyl-CoA"/>
    <property type="evidence" value="ECO:0007669"/>
    <property type="project" value="InterPro"/>
</dbReference>
<dbReference type="EC" id="1.2.4.1" evidence="3 8"/>
<evidence type="ECO:0000256" key="4">
    <source>
        <dbReference type="ARBA" id="ARBA00016138"/>
    </source>
</evidence>
<feature type="domain" description="Transketolase-like pyrimidine-binding" evidence="9">
    <location>
        <begin position="2"/>
        <end position="177"/>
    </location>
</feature>
<evidence type="ECO:0000313" key="10">
    <source>
        <dbReference type="EMBL" id="ETZ05302.1"/>
    </source>
</evidence>
<dbReference type="Pfam" id="PF02780">
    <property type="entry name" value="Transketolase_C"/>
    <property type="match status" value="1"/>
</dbReference>
<dbReference type="FunFam" id="3.40.50.920:FF:000001">
    <property type="entry name" value="Pyruvate dehydrogenase E1 beta subunit"/>
    <property type="match status" value="1"/>
</dbReference>
<evidence type="ECO:0000256" key="5">
    <source>
        <dbReference type="ARBA" id="ARBA00023002"/>
    </source>
</evidence>
<keyword evidence="11" id="KW-1185">Reference proteome</keyword>
<dbReference type="InterPro" id="IPR027110">
    <property type="entry name" value="PDHB_mito-type"/>
</dbReference>
<keyword evidence="6 8" id="KW-0786">Thiamine pyrophosphate</keyword>
<comment type="caution">
    <text evidence="10">The sequence shown here is derived from an EMBL/GenBank/DDBJ whole genome shotgun (WGS) entry which is preliminary data.</text>
</comment>
<dbReference type="Gene3D" id="3.40.50.920">
    <property type="match status" value="1"/>
</dbReference>
<proteinExistence type="predicted"/>
<comment type="cofactor">
    <cofactor evidence="1 8">
        <name>thiamine diphosphate</name>
        <dbReference type="ChEBI" id="CHEBI:58937"/>
    </cofactor>
</comment>
<dbReference type="GO" id="GO:0004739">
    <property type="term" value="F:pyruvate dehydrogenase (acetyl-transferring) activity"/>
    <property type="evidence" value="ECO:0007669"/>
    <property type="project" value="UniProtKB-UniRule"/>
</dbReference>
<dbReference type="Pfam" id="PF02779">
    <property type="entry name" value="Transket_pyr"/>
    <property type="match status" value="1"/>
</dbReference>